<dbReference type="OrthoDB" id="9807941at2"/>
<reference evidence="2 3" key="1">
    <citation type="submission" date="2019-07" db="EMBL/GenBank/DDBJ databases">
        <title>Whole genome shotgun sequence of Rhizobium naphthalenivorans NBRC 107585.</title>
        <authorList>
            <person name="Hosoyama A."/>
            <person name="Uohara A."/>
            <person name="Ohji S."/>
            <person name="Ichikawa N."/>
        </authorList>
    </citation>
    <scope>NUCLEOTIDE SEQUENCE [LARGE SCALE GENOMIC DNA]</scope>
    <source>
        <strain evidence="2 3">NBRC 107585</strain>
    </source>
</reference>
<accession>A0A512HLQ9</accession>
<gene>
    <name evidence="2" type="ORF">RNA01_33150</name>
</gene>
<protein>
    <submittedName>
        <fullName evidence="2">NADH ubiquinone oxidoreductase</fullName>
    </submittedName>
</protein>
<feature type="region of interest" description="Disordered" evidence="1">
    <location>
        <begin position="137"/>
        <end position="183"/>
    </location>
</feature>
<dbReference type="EMBL" id="BJZP01000019">
    <property type="protein sequence ID" value="GEO86383.1"/>
    <property type="molecule type" value="Genomic_DNA"/>
</dbReference>
<evidence type="ECO:0000256" key="1">
    <source>
        <dbReference type="SAM" id="MobiDB-lite"/>
    </source>
</evidence>
<dbReference type="Proteomes" id="UP000321717">
    <property type="component" value="Unassembled WGS sequence"/>
</dbReference>
<dbReference type="RefSeq" id="WP_147181331.1">
    <property type="nucleotide sequence ID" value="NZ_BJZP01000019.1"/>
</dbReference>
<proteinExistence type="predicted"/>
<organism evidence="2 3">
    <name type="scientific">Ciceribacter naphthalenivorans</name>
    <dbReference type="NCBI Taxonomy" id="1118451"/>
    <lineage>
        <taxon>Bacteria</taxon>
        <taxon>Pseudomonadati</taxon>
        <taxon>Pseudomonadota</taxon>
        <taxon>Alphaproteobacteria</taxon>
        <taxon>Hyphomicrobiales</taxon>
        <taxon>Rhizobiaceae</taxon>
        <taxon>Ciceribacter</taxon>
    </lineage>
</organism>
<dbReference type="Gene3D" id="1.10.150.20">
    <property type="entry name" value="5' to 3' exonuclease, C-terminal subdomain"/>
    <property type="match status" value="1"/>
</dbReference>
<feature type="compositionally biased region" description="Low complexity" evidence="1">
    <location>
        <begin position="150"/>
        <end position="162"/>
    </location>
</feature>
<sequence length="246" mass="25140">MAKAPDKTAEGQAGEPADFSHLADALKDMPHVPLHPLMAHPTAAFAAATAIGFGLATHMTSMFLGSLQGAVEATNKLARKLEEKEADTSGSIQAEPVGNDPAEAPVAAKVVKTVKATKPKPATVKAAKSVASKPVANKSTAARSAMVKPSAAKAKAASAETEAPVKDAKPARPPRATGRADDLKRIEGIGPKLEQVLNGKGILRFADLAALDGEGLAALDQAIGLDGRAVRDDWAGQARNLAGGKK</sequence>
<feature type="region of interest" description="Disordered" evidence="1">
    <location>
        <begin position="81"/>
        <end position="103"/>
    </location>
</feature>
<keyword evidence="3" id="KW-1185">Reference proteome</keyword>
<evidence type="ECO:0000313" key="2">
    <source>
        <dbReference type="EMBL" id="GEO86383.1"/>
    </source>
</evidence>
<name>A0A512HLQ9_9HYPH</name>
<evidence type="ECO:0000313" key="3">
    <source>
        <dbReference type="Proteomes" id="UP000321717"/>
    </source>
</evidence>
<dbReference type="AlphaFoldDB" id="A0A512HLQ9"/>
<keyword evidence="2" id="KW-0830">Ubiquinone</keyword>
<comment type="caution">
    <text evidence="2">The sequence shown here is derived from an EMBL/GenBank/DDBJ whole genome shotgun (WGS) entry which is preliminary data.</text>
</comment>